<sequence>MSRKIVFILLLISFSLTVSCTRKPSIDIGDAVGKTEDSFRKLDGIATTASSYDGKKDIKFRLMVKGNLTEAEATKLFRRIMDTIAEFSNRPDVWDFYNGYFDIKSYDYGVIYDGIKLIGEDVKVQPK</sequence>
<dbReference type="EMBL" id="CP034437">
    <property type="protein sequence ID" value="AZN42629.1"/>
    <property type="molecule type" value="Genomic_DNA"/>
</dbReference>
<dbReference type="KEGG" id="palb:EJC50_25265"/>
<evidence type="ECO:0000313" key="2">
    <source>
        <dbReference type="EMBL" id="AZN42629.1"/>
    </source>
</evidence>
<proteinExistence type="predicted"/>
<dbReference type="PROSITE" id="PS51257">
    <property type="entry name" value="PROKAR_LIPOPROTEIN"/>
    <property type="match status" value="1"/>
</dbReference>
<accession>A0A3S9AA30</accession>
<reference evidence="3" key="1">
    <citation type="submission" date="2018-12" db="EMBL/GenBank/DDBJ databases">
        <title>Genome sequence of Peanibacillus sp.</title>
        <authorList>
            <person name="Subramani G."/>
            <person name="Srinivasan S."/>
            <person name="Kim M.K."/>
        </authorList>
    </citation>
    <scope>NUCLEOTIDE SEQUENCE [LARGE SCALE GENOMIC DNA]</scope>
    <source>
        <strain evidence="3">18JY67-1</strain>
    </source>
</reference>
<gene>
    <name evidence="2" type="ORF">EJC50_25265</name>
</gene>
<keyword evidence="1" id="KW-0732">Signal</keyword>
<keyword evidence="3" id="KW-1185">Reference proteome</keyword>
<dbReference type="RefSeq" id="WP_126018524.1">
    <property type="nucleotide sequence ID" value="NZ_CP034437.1"/>
</dbReference>
<evidence type="ECO:0000256" key="1">
    <source>
        <dbReference type="SAM" id="SignalP"/>
    </source>
</evidence>
<feature type="signal peptide" evidence="1">
    <location>
        <begin position="1"/>
        <end position="20"/>
    </location>
</feature>
<feature type="chain" id="PRO_5038751419" evidence="1">
    <location>
        <begin position="21"/>
        <end position="127"/>
    </location>
</feature>
<name>A0A3S9AA30_9BACL</name>
<protein>
    <submittedName>
        <fullName evidence="2">Uncharacterized protein</fullName>
    </submittedName>
</protein>
<evidence type="ECO:0000313" key="3">
    <source>
        <dbReference type="Proteomes" id="UP000272528"/>
    </source>
</evidence>
<dbReference type="AlphaFoldDB" id="A0A3S9AA30"/>
<dbReference type="OrthoDB" id="2615630at2"/>
<dbReference type="Proteomes" id="UP000272528">
    <property type="component" value="Chromosome"/>
</dbReference>
<organism evidence="2 3">
    <name type="scientific">Paenibacillus albus</name>
    <dbReference type="NCBI Taxonomy" id="2495582"/>
    <lineage>
        <taxon>Bacteria</taxon>
        <taxon>Bacillati</taxon>
        <taxon>Bacillota</taxon>
        <taxon>Bacilli</taxon>
        <taxon>Bacillales</taxon>
        <taxon>Paenibacillaceae</taxon>
        <taxon>Paenibacillus</taxon>
    </lineage>
</organism>